<feature type="transmembrane region" description="Helical" evidence="7">
    <location>
        <begin position="282"/>
        <end position="307"/>
    </location>
</feature>
<feature type="transmembrane region" description="Helical" evidence="7">
    <location>
        <begin position="94"/>
        <end position="116"/>
    </location>
</feature>
<feature type="transmembrane region" description="Helical" evidence="7">
    <location>
        <begin position="128"/>
        <end position="149"/>
    </location>
</feature>
<feature type="transmembrane region" description="Helical" evidence="7">
    <location>
        <begin position="234"/>
        <end position="257"/>
    </location>
</feature>
<dbReference type="EMBL" id="LR027520">
    <property type="protein sequence ID" value="VCU54835.1"/>
    <property type="molecule type" value="Genomic_DNA"/>
</dbReference>
<organism evidence="9 10">
    <name type="scientific">Thermus thermophilus</name>
    <dbReference type="NCBI Taxonomy" id="274"/>
    <lineage>
        <taxon>Bacteria</taxon>
        <taxon>Thermotogati</taxon>
        <taxon>Deinococcota</taxon>
        <taxon>Deinococci</taxon>
        <taxon>Thermales</taxon>
        <taxon>Thermaceae</taxon>
        <taxon>Thermus</taxon>
    </lineage>
</organism>
<keyword evidence="2 7" id="KW-0813">Transport</keyword>
<keyword evidence="4 7" id="KW-0812">Transmembrane</keyword>
<gene>
    <name evidence="9" type="primary">ycjO</name>
    <name evidence="9" type="ORF">TTHNP4_00243</name>
</gene>
<feature type="transmembrane region" description="Helical" evidence="7">
    <location>
        <begin position="21"/>
        <end position="39"/>
    </location>
</feature>
<dbReference type="GO" id="GO:0055085">
    <property type="term" value="P:transmembrane transport"/>
    <property type="evidence" value="ECO:0007669"/>
    <property type="project" value="InterPro"/>
</dbReference>
<dbReference type="InterPro" id="IPR051393">
    <property type="entry name" value="ABC_transporter_permease"/>
</dbReference>
<feature type="transmembrane region" description="Helical" evidence="7">
    <location>
        <begin position="169"/>
        <end position="187"/>
    </location>
</feature>
<dbReference type="PROSITE" id="PS50928">
    <property type="entry name" value="ABC_TM1"/>
    <property type="match status" value="1"/>
</dbReference>
<comment type="similarity">
    <text evidence="7">Belongs to the binding-protein-dependent transport system permease family.</text>
</comment>
<name>A0A3P4AUN8_THETH</name>
<dbReference type="Gene3D" id="1.10.3720.10">
    <property type="entry name" value="MetI-like"/>
    <property type="match status" value="1"/>
</dbReference>
<accession>A0A3P4AUN8</accession>
<dbReference type="Pfam" id="PF00528">
    <property type="entry name" value="BPD_transp_1"/>
    <property type="match status" value="1"/>
</dbReference>
<dbReference type="PANTHER" id="PTHR30193">
    <property type="entry name" value="ABC TRANSPORTER PERMEASE PROTEIN"/>
    <property type="match status" value="1"/>
</dbReference>
<dbReference type="InterPro" id="IPR035906">
    <property type="entry name" value="MetI-like_sf"/>
</dbReference>
<evidence type="ECO:0000256" key="2">
    <source>
        <dbReference type="ARBA" id="ARBA00022448"/>
    </source>
</evidence>
<proteinExistence type="inferred from homology"/>
<dbReference type="Proteomes" id="UP000279841">
    <property type="component" value="Plasmid 4"/>
</dbReference>
<dbReference type="InterPro" id="IPR000515">
    <property type="entry name" value="MetI-like"/>
</dbReference>
<comment type="subcellular location">
    <subcellularLocation>
        <location evidence="1 7">Cell membrane</location>
        <topology evidence="1 7">Multi-pass membrane protein</topology>
    </subcellularLocation>
</comment>
<keyword evidence="3" id="KW-1003">Cell membrane</keyword>
<evidence type="ECO:0000256" key="3">
    <source>
        <dbReference type="ARBA" id="ARBA00022475"/>
    </source>
</evidence>
<keyword evidence="6 7" id="KW-0472">Membrane</keyword>
<evidence type="ECO:0000259" key="8">
    <source>
        <dbReference type="PROSITE" id="PS50928"/>
    </source>
</evidence>
<dbReference type="AlphaFoldDB" id="A0A3P4AUN8"/>
<evidence type="ECO:0000256" key="5">
    <source>
        <dbReference type="ARBA" id="ARBA00022989"/>
    </source>
</evidence>
<protein>
    <submittedName>
        <fullName evidence="9">Inner membrane ABC transporter permease protein YcjO</fullName>
    </submittedName>
</protein>
<geneLocation type="plasmid" evidence="9 10">
    <name>4</name>
</geneLocation>
<dbReference type="SUPFAM" id="SSF161098">
    <property type="entry name" value="MetI-like"/>
    <property type="match status" value="1"/>
</dbReference>
<evidence type="ECO:0000256" key="6">
    <source>
        <dbReference type="ARBA" id="ARBA00023136"/>
    </source>
</evidence>
<evidence type="ECO:0000256" key="1">
    <source>
        <dbReference type="ARBA" id="ARBA00004651"/>
    </source>
</evidence>
<evidence type="ECO:0000256" key="7">
    <source>
        <dbReference type="RuleBase" id="RU363032"/>
    </source>
</evidence>
<reference evidence="9 10" key="1">
    <citation type="submission" date="2018-10" db="EMBL/GenBank/DDBJ databases">
        <authorList>
            <person name="Peiro R."/>
            <person name="Begona"/>
            <person name="Cbmso G."/>
            <person name="Lopez M."/>
            <person name="Gonzalez S."/>
            <person name="Sacristan E."/>
            <person name="Castillo E."/>
        </authorList>
    </citation>
    <scope>NUCLEOTIDE SEQUENCE [LARGE SCALE GENOMIC DNA]</scope>
    <source>
        <strain evidence="9">TTHNAR1</strain>
        <plasmid evidence="10">4</plasmid>
    </source>
</reference>
<dbReference type="GO" id="GO:0005886">
    <property type="term" value="C:plasma membrane"/>
    <property type="evidence" value="ECO:0007669"/>
    <property type="project" value="UniProtKB-SubCell"/>
</dbReference>
<dbReference type="PANTHER" id="PTHR30193:SF37">
    <property type="entry name" value="INNER MEMBRANE ABC TRANSPORTER PERMEASE PROTEIN YCJO"/>
    <property type="match status" value="1"/>
</dbReference>
<evidence type="ECO:0000256" key="4">
    <source>
        <dbReference type="ARBA" id="ARBA00022692"/>
    </source>
</evidence>
<dbReference type="CDD" id="cd06261">
    <property type="entry name" value="TM_PBP2"/>
    <property type="match status" value="1"/>
</dbReference>
<keyword evidence="5 7" id="KW-1133">Transmembrane helix</keyword>
<feature type="domain" description="ABC transmembrane type-1" evidence="8">
    <location>
        <begin position="90"/>
        <end position="306"/>
    </location>
</feature>
<evidence type="ECO:0000313" key="9">
    <source>
        <dbReference type="EMBL" id="VCU54835.1"/>
    </source>
</evidence>
<evidence type="ECO:0000313" key="10">
    <source>
        <dbReference type="Proteomes" id="UP000279841"/>
    </source>
</evidence>
<sequence length="317" mass="36384">MGGLVAPIFFPMRTFWRKYGLAYLFIAPAFLGMLLVHYGPMVQGIYMSFLDLRLQTLRLYLQAPFVGLENYREILLNPESTFRAGFLYAVRTTLLYTLVVNALNLSLGLLVAHLLNRPLFLRGLWRSLILLPWVVPSYVVGLLWGFMWLKEGVINHLLVDVLGLLPQKPHWLIGPLTFVAIVLPTVWRSWPFVMVTYLAALQAIPQELYEAAKVDGATPWQRFRFVTWPMLRPVTAVLLLYGLLGTMYSFNIVYMMFGHGAGYPGEWGDLLMTNLFRNTFGLWNFGLGAAASTLYMLLSLGLILFWYRVFREDLRAR</sequence>
<keyword evidence="9" id="KW-0614">Plasmid</keyword>